<sequence length="208" mass="22484">MRKFAFVLIAAMAYLLSGCQTARTQPPANSKPAAAAQEGLATLKVVVNANNYAALGFTSVEEVRQATLGEPLQIFSVRLDALRKFTDKASPDKLLVDARRKLYPVSVGTRVATSIFVGHAHDGWRANELGNAAVAQLVARYRHGPDDFLVHVPALKSWLVAERIEGQLFLTPVMDDPRTGFQAGERLPATAAFLKLQAAAEGYNGLPQ</sequence>
<reference evidence="2 3" key="1">
    <citation type="submission" date="2022-08" db="EMBL/GenBank/DDBJ databases">
        <title>Reclassification of Massilia species as members of the genera Telluria, Duganella, Pseudoduganella, Mokoshia gen. nov. and Zemynaea gen. nov. using orthogonal and non-orthogonal genome-based approaches.</title>
        <authorList>
            <person name="Bowman J.P."/>
        </authorList>
    </citation>
    <scope>NUCLEOTIDE SEQUENCE [LARGE SCALE GENOMIC DNA]</scope>
    <source>
        <strain evidence="2 3">JCM 31606</strain>
    </source>
</reference>
<proteinExistence type="predicted"/>
<comment type="caution">
    <text evidence="2">The sequence shown here is derived from an EMBL/GenBank/DDBJ whole genome shotgun (WGS) entry which is preliminary data.</text>
</comment>
<protein>
    <submittedName>
        <fullName evidence="2">Uncharacterized protein</fullName>
    </submittedName>
</protein>
<organism evidence="2 3">
    <name type="scientific">Massilia terrae</name>
    <dbReference type="NCBI Taxonomy" id="1811224"/>
    <lineage>
        <taxon>Bacteria</taxon>
        <taxon>Pseudomonadati</taxon>
        <taxon>Pseudomonadota</taxon>
        <taxon>Betaproteobacteria</taxon>
        <taxon>Burkholderiales</taxon>
        <taxon>Oxalobacteraceae</taxon>
        <taxon>Telluria group</taxon>
        <taxon>Massilia</taxon>
    </lineage>
</organism>
<keyword evidence="1" id="KW-0732">Signal</keyword>
<evidence type="ECO:0000313" key="2">
    <source>
        <dbReference type="EMBL" id="MCS0658727.1"/>
    </source>
</evidence>
<dbReference type="PROSITE" id="PS51257">
    <property type="entry name" value="PROKAR_LIPOPROTEIN"/>
    <property type="match status" value="1"/>
</dbReference>
<gene>
    <name evidence="2" type="ORF">NX778_11685</name>
</gene>
<dbReference type="RefSeq" id="WP_258811915.1">
    <property type="nucleotide sequence ID" value="NZ_JANUGU010000003.1"/>
</dbReference>
<feature type="chain" id="PRO_5045052520" evidence="1">
    <location>
        <begin position="23"/>
        <end position="208"/>
    </location>
</feature>
<name>A0ABT2CXN8_9BURK</name>
<accession>A0ABT2CXN8</accession>
<feature type="signal peptide" evidence="1">
    <location>
        <begin position="1"/>
        <end position="22"/>
    </location>
</feature>
<dbReference type="Proteomes" id="UP001204621">
    <property type="component" value="Unassembled WGS sequence"/>
</dbReference>
<evidence type="ECO:0000313" key="3">
    <source>
        <dbReference type="Proteomes" id="UP001204621"/>
    </source>
</evidence>
<keyword evidence="3" id="KW-1185">Reference proteome</keyword>
<dbReference type="EMBL" id="JANUGU010000003">
    <property type="protein sequence ID" value="MCS0658727.1"/>
    <property type="molecule type" value="Genomic_DNA"/>
</dbReference>
<evidence type="ECO:0000256" key="1">
    <source>
        <dbReference type="SAM" id="SignalP"/>
    </source>
</evidence>